<reference evidence="1 2" key="1">
    <citation type="submission" date="2023-10" db="EMBL/GenBank/DDBJ databases">
        <title>Genomes of two closely related lineages of the louse Polyplax serrata with different host specificities.</title>
        <authorList>
            <person name="Martinu J."/>
            <person name="Tarabai H."/>
            <person name="Stefka J."/>
            <person name="Hypsa V."/>
        </authorList>
    </citation>
    <scope>NUCLEOTIDE SEQUENCE [LARGE SCALE GENOMIC DNA]</scope>
    <source>
        <strain evidence="1">HR10_N</strain>
    </source>
</reference>
<name>A0AAN8S4R8_POLSC</name>
<protein>
    <submittedName>
        <fullName evidence="1">Uncharacterized protein</fullName>
    </submittedName>
</protein>
<comment type="caution">
    <text evidence="1">The sequence shown here is derived from an EMBL/GenBank/DDBJ whole genome shotgun (WGS) entry which is preliminary data.</text>
</comment>
<accession>A0AAN8S4R8</accession>
<dbReference type="AlphaFoldDB" id="A0AAN8S4R8"/>
<sequence>MAPGHFQKAETFRHTIGPCHLIFMYAEASFYDFCRFAVGDSTEILKKKNSGEDDCSKPEAGVRGGPIKFSHFIRHKGGTEEQQQDQRGVEEEEEFFVFSLGPDDKARKTWKFHWTKSVCHHRHGRYPSVLNVSRGQGQGGIQVLYLRYPSLLKVKCPPPTDALGKGQSVQDGDHD</sequence>
<dbReference type="EMBL" id="JAWJWE010000004">
    <property type="protein sequence ID" value="KAK6636579.1"/>
    <property type="molecule type" value="Genomic_DNA"/>
</dbReference>
<organism evidence="1 2">
    <name type="scientific">Polyplax serrata</name>
    <name type="common">Common mouse louse</name>
    <dbReference type="NCBI Taxonomy" id="468196"/>
    <lineage>
        <taxon>Eukaryota</taxon>
        <taxon>Metazoa</taxon>
        <taxon>Ecdysozoa</taxon>
        <taxon>Arthropoda</taxon>
        <taxon>Hexapoda</taxon>
        <taxon>Insecta</taxon>
        <taxon>Pterygota</taxon>
        <taxon>Neoptera</taxon>
        <taxon>Paraneoptera</taxon>
        <taxon>Psocodea</taxon>
        <taxon>Troctomorpha</taxon>
        <taxon>Phthiraptera</taxon>
        <taxon>Anoplura</taxon>
        <taxon>Polyplacidae</taxon>
        <taxon>Polyplax</taxon>
    </lineage>
</organism>
<gene>
    <name evidence="1" type="ORF">RUM43_010241</name>
</gene>
<evidence type="ECO:0000313" key="2">
    <source>
        <dbReference type="Proteomes" id="UP001372834"/>
    </source>
</evidence>
<proteinExistence type="predicted"/>
<evidence type="ECO:0000313" key="1">
    <source>
        <dbReference type="EMBL" id="KAK6636579.1"/>
    </source>
</evidence>
<dbReference type="Proteomes" id="UP001372834">
    <property type="component" value="Unassembled WGS sequence"/>
</dbReference>